<keyword evidence="1" id="KW-0732">Signal</keyword>
<dbReference type="Gene3D" id="1.10.760.10">
    <property type="entry name" value="Cytochrome c-like domain"/>
    <property type="match status" value="1"/>
</dbReference>
<evidence type="ECO:0008006" key="4">
    <source>
        <dbReference type="Google" id="ProtNLM"/>
    </source>
</evidence>
<dbReference type="GO" id="GO:0009055">
    <property type="term" value="F:electron transfer activity"/>
    <property type="evidence" value="ECO:0007669"/>
    <property type="project" value="InterPro"/>
</dbReference>
<reference evidence="3" key="1">
    <citation type="submission" date="2017-02" db="EMBL/GenBank/DDBJ databases">
        <authorList>
            <person name="Daims H."/>
        </authorList>
    </citation>
    <scope>NUCLEOTIDE SEQUENCE [LARGE SCALE GENOMIC DNA]</scope>
</reference>
<dbReference type="InterPro" id="IPR036909">
    <property type="entry name" value="Cyt_c-like_dom_sf"/>
</dbReference>
<dbReference type="SUPFAM" id="SSF46626">
    <property type="entry name" value="Cytochrome c"/>
    <property type="match status" value="1"/>
</dbReference>
<proteinExistence type="predicted"/>
<evidence type="ECO:0000256" key="1">
    <source>
        <dbReference type="SAM" id="SignalP"/>
    </source>
</evidence>
<name>A0A1R4HHU0_9GAMM</name>
<keyword evidence="3" id="KW-1185">Reference proteome</keyword>
<organism evidence="2 3">
    <name type="scientific">Crenothrix polyspora</name>
    <dbReference type="NCBI Taxonomy" id="360316"/>
    <lineage>
        <taxon>Bacteria</taxon>
        <taxon>Pseudomonadati</taxon>
        <taxon>Pseudomonadota</taxon>
        <taxon>Gammaproteobacteria</taxon>
        <taxon>Methylococcales</taxon>
        <taxon>Crenotrichaceae</taxon>
        <taxon>Crenothrix</taxon>
    </lineage>
</organism>
<accession>A0A1R4HHU0</accession>
<sequence length="685" mass="70371">MHKMNRLKSFFSIFWVMLAFFVFSGNANAVVGTYAGDCAVCHGPSGAGTVIAPKAITGGSASKIKSAIVGGVPMMAGLVGLSDTQLNAIAAEIGGAANLSVAPLPVVCTSPAVRDAATNTCKTPACPTGQVRNASGVCAVVPVSCTAPQVRDAASNTCVTPACPTGQVRNASGVCAVVPVSCAAPQVRDAASNTCVTPACPTGQVRNASGVCAVVPVSCAAPQVRDAASNTCVTPACPTGQVRNASGVCAVVPVSCTAPQVRDAVSNTCVTPAVVPVSCTAPKVRDAATNTCVTPAVVPVSCTAPKVRDVATNTCVTPAVVPVSCTAPKVRDAATNTCVTPVVEPVSCTEPEVLDAATNTCVTPVVEPVSCIEPEVLDAATNTCVTPVVEPVSCTEPEVLNVATNACVIPACSVGETMNAEGVCEVIPSVACVLPKMLINGACALTTTSCDDAFKKFEHEQHEAYERAEHGDKAKLVIAVPTTQAIHAEQVLNLGMVVYGDERKIAMGVNLPKGARFTESYNGDLQLHQGMLGWKVPKSASGKTIKIKLCAEAHNEGGYSKKDMKFVFKTVLVKVLPELKSTLVTEPVIGRNVISSAVYNTAMQRLEVSGQVKLSAQKVNAVRKKSGAQLIQLSNAHNAALLGAVKAKADGKWFVAIPLSSALMPRVIDATFNGKVVTVMVKKLP</sequence>
<dbReference type="Proteomes" id="UP000195667">
    <property type="component" value="Unassembled WGS sequence"/>
</dbReference>
<evidence type="ECO:0000313" key="2">
    <source>
        <dbReference type="EMBL" id="SJM95818.1"/>
    </source>
</evidence>
<protein>
    <recommendedName>
        <fullName evidence="4">Cytochrome c domain-containing protein</fullName>
    </recommendedName>
</protein>
<dbReference type="GO" id="GO:0020037">
    <property type="term" value="F:heme binding"/>
    <property type="evidence" value="ECO:0007669"/>
    <property type="project" value="InterPro"/>
</dbReference>
<gene>
    <name evidence="2" type="ORF">CRENPOLYSF1_80004</name>
</gene>
<dbReference type="EMBL" id="FUKI01000159">
    <property type="protein sequence ID" value="SJM95818.1"/>
    <property type="molecule type" value="Genomic_DNA"/>
</dbReference>
<feature type="chain" id="PRO_5012367978" description="Cytochrome c domain-containing protein" evidence="1">
    <location>
        <begin position="30"/>
        <end position="685"/>
    </location>
</feature>
<dbReference type="AlphaFoldDB" id="A0A1R4HHU0"/>
<evidence type="ECO:0000313" key="3">
    <source>
        <dbReference type="Proteomes" id="UP000195667"/>
    </source>
</evidence>
<feature type="signal peptide" evidence="1">
    <location>
        <begin position="1"/>
        <end position="29"/>
    </location>
</feature>